<dbReference type="FunFam" id="2.40.100.10:FF:000034">
    <property type="entry name" value="Peptidyl-prolyl isomerase CWC27 protein"/>
    <property type="match status" value="1"/>
</dbReference>
<evidence type="ECO:0000256" key="1">
    <source>
        <dbReference type="ARBA" id="ARBA00000971"/>
    </source>
</evidence>
<keyword evidence="8" id="KW-0747">Spliceosome</keyword>
<keyword evidence="12" id="KW-0539">Nucleus</keyword>
<dbReference type="Gene3D" id="2.40.100.10">
    <property type="entry name" value="Cyclophilin-like"/>
    <property type="match status" value="1"/>
</dbReference>
<keyword evidence="18" id="KW-1185">Reference proteome</keyword>
<feature type="compositionally biased region" description="Basic and acidic residues" evidence="15">
    <location>
        <begin position="262"/>
        <end position="282"/>
    </location>
</feature>
<feature type="region of interest" description="Disordered" evidence="15">
    <location>
        <begin position="501"/>
        <end position="545"/>
    </location>
</feature>
<comment type="function">
    <text evidence="14">PPIases accelerate the folding of proteins. It catalyzes the cis-trans isomerization of proline imidic peptide bonds in oligopeptides. Involved in pre-mRNA splicing.</text>
</comment>
<name>A0A8H4USU2_9HYPO</name>
<evidence type="ECO:0000256" key="2">
    <source>
        <dbReference type="ARBA" id="ARBA00004123"/>
    </source>
</evidence>
<feature type="domain" description="PPIase cyclophilin-type" evidence="16">
    <location>
        <begin position="22"/>
        <end position="193"/>
    </location>
</feature>
<evidence type="ECO:0000256" key="12">
    <source>
        <dbReference type="ARBA" id="ARBA00023242"/>
    </source>
</evidence>
<dbReference type="GO" id="GO:0071013">
    <property type="term" value="C:catalytic step 2 spliceosome"/>
    <property type="evidence" value="ECO:0007669"/>
    <property type="project" value="TreeGrafter"/>
</dbReference>
<evidence type="ECO:0000256" key="13">
    <source>
        <dbReference type="ARBA" id="ARBA00038509"/>
    </source>
</evidence>
<feature type="compositionally biased region" description="Basic and acidic residues" evidence="15">
    <location>
        <begin position="403"/>
        <end position="421"/>
    </location>
</feature>
<proteinExistence type="inferred from homology"/>
<dbReference type="PANTHER" id="PTHR45625">
    <property type="entry name" value="PEPTIDYL-PROLYL CIS-TRANS ISOMERASE-RELATED"/>
    <property type="match status" value="1"/>
</dbReference>
<reference evidence="17" key="1">
    <citation type="journal article" date="2020" name="BMC Genomics">
        <title>Correction to: Identification and distribution of gene clusters required for synthesis of sphingolipid metabolism inhibitors in diverse species of the filamentous fungus Fusarium.</title>
        <authorList>
            <person name="Kim H.S."/>
            <person name="Lohmar J.M."/>
            <person name="Busman M."/>
            <person name="Brown D.W."/>
            <person name="Naumann T.A."/>
            <person name="Divon H.H."/>
            <person name="Lysoe E."/>
            <person name="Uhlig S."/>
            <person name="Proctor R.H."/>
        </authorList>
    </citation>
    <scope>NUCLEOTIDE SEQUENCE</scope>
    <source>
        <strain evidence="17">NRRL 22465</strain>
    </source>
</reference>
<evidence type="ECO:0000256" key="15">
    <source>
        <dbReference type="SAM" id="MobiDB-lite"/>
    </source>
</evidence>
<evidence type="ECO:0000256" key="11">
    <source>
        <dbReference type="ARBA" id="ARBA00023235"/>
    </source>
</evidence>
<dbReference type="InterPro" id="IPR020892">
    <property type="entry name" value="Cyclophilin-type_PPIase_CS"/>
</dbReference>
<evidence type="ECO:0000256" key="14">
    <source>
        <dbReference type="ARBA" id="ARBA00055615"/>
    </source>
</evidence>
<dbReference type="CDD" id="cd01925">
    <property type="entry name" value="cyclophilin_CeCYP16-like"/>
    <property type="match status" value="1"/>
</dbReference>
<keyword evidence="9" id="KW-0697">Rotamase</keyword>
<keyword evidence="10" id="KW-0508">mRNA splicing</keyword>
<protein>
    <recommendedName>
        <fullName evidence="5">peptidylprolyl isomerase</fullName>
        <ecNumber evidence="5">5.2.1.8</ecNumber>
    </recommendedName>
</protein>
<keyword evidence="11" id="KW-0413">Isomerase</keyword>
<sequence length="545" mass="60635">MSAIYNLEPQPTASVIIHTTRGELSVELFAKQTPLTCRNFLQLALDGYYDNTIFHRLVPGFILQGGDPTGTGNGGESIYDGGAFSGDLDPWPMDQRLGKNAGPTGINFKDEFHSRLKFNRRGLLGAANESRVDTNGSQFFFTLDKADELNGRNTMFGRIAGDTIYNLAKMGEGEVDEATERPSYPVKIERVEIVVNPFDDMKKRSRVAIQVSSKPTASKDKKKKRKGGKQLLSFGDDEGDDDMPLLKKAKFDTRIVIDTQDDDKAPKEKPSKQKAKKAEAPKSKAPITIDEDEEERRKPEPSAEAERKQSTPRQRYDEYESPEPEAPKKTALEKANEEMAALKASMRRTIQTEQPVEEKKKGALESLIPETSIRARKRRPGASNTTANEDAKTLRMLKAFQSRLEKAPPKKENEPAPRADTGEDGDAPAADGEAELCDLHFIANCQSCTSWDKQEDDESDDEGWMSHSLSFAADKLGKDLRNRKKGEEELVVIDPREKARTLKEEKRAEREARQGNTGRAWDQARDAARNAKMAQSASLAGRGAK</sequence>
<dbReference type="GO" id="GO:0006457">
    <property type="term" value="P:protein folding"/>
    <property type="evidence" value="ECO:0007669"/>
    <property type="project" value="InterPro"/>
</dbReference>
<feature type="compositionally biased region" description="Basic and acidic residues" evidence="15">
    <location>
        <begin position="501"/>
        <end position="513"/>
    </location>
</feature>
<evidence type="ECO:0000313" key="17">
    <source>
        <dbReference type="EMBL" id="KAF4982632.1"/>
    </source>
</evidence>
<dbReference type="PROSITE" id="PS00170">
    <property type="entry name" value="CSA_PPIASE_1"/>
    <property type="match status" value="1"/>
</dbReference>
<dbReference type="AlphaFoldDB" id="A0A8H4USU2"/>
<keyword evidence="7" id="KW-0507">mRNA processing</keyword>
<evidence type="ECO:0000256" key="8">
    <source>
        <dbReference type="ARBA" id="ARBA00022728"/>
    </source>
</evidence>
<dbReference type="GO" id="GO:0005737">
    <property type="term" value="C:cytoplasm"/>
    <property type="evidence" value="ECO:0007669"/>
    <property type="project" value="UniProtKB-SubCell"/>
</dbReference>
<dbReference type="InterPro" id="IPR002130">
    <property type="entry name" value="Cyclophilin-type_PPIase_dom"/>
</dbReference>
<comment type="similarity">
    <text evidence="13">Belongs to the cyclophilin-type PPIase family. CWC27 subfamily.</text>
</comment>
<dbReference type="GO" id="GO:0006397">
    <property type="term" value="P:mRNA processing"/>
    <property type="evidence" value="ECO:0007669"/>
    <property type="project" value="UniProtKB-KW"/>
</dbReference>
<dbReference type="Pfam" id="PF00160">
    <property type="entry name" value="Pro_isomerase"/>
    <property type="match status" value="1"/>
</dbReference>
<keyword evidence="6" id="KW-0963">Cytoplasm</keyword>
<dbReference type="InterPro" id="IPR029000">
    <property type="entry name" value="Cyclophilin-like_dom_sf"/>
</dbReference>
<evidence type="ECO:0000256" key="9">
    <source>
        <dbReference type="ARBA" id="ARBA00023110"/>
    </source>
</evidence>
<dbReference type="EC" id="5.2.1.8" evidence="5"/>
<feature type="region of interest" description="Disordered" evidence="15">
    <location>
        <begin position="206"/>
        <end position="242"/>
    </location>
</feature>
<feature type="compositionally biased region" description="Acidic residues" evidence="15">
    <location>
        <begin position="422"/>
        <end position="433"/>
    </location>
</feature>
<gene>
    <name evidence="17" type="ORF">FZEAL_1781</name>
</gene>
<feature type="compositionally biased region" description="Basic and acidic residues" evidence="15">
    <location>
        <begin position="325"/>
        <end position="337"/>
    </location>
</feature>
<dbReference type="GO" id="GO:0003755">
    <property type="term" value="F:peptidyl-prolyl cis-trans isomerase activity"/>
    <property type="evidence" value="ECO:0007669"/>
    <property type="project" value="UniProtKB-KW"/>
</dbReference>
<dbReference type="PRINTS" id="PR00153">
    <property type="entry name" value="CSAPPISMRASE"/>
</dbReference>
<evidence type="ECO:0000313" key="18">
    <source>
        <dbReference type="Proteomes" id="UP000635477"/>
    </source>
</evidence>
<dbReference type="GO" id="GO:0008380">
    <property type="term" value="P:RNA splicing"/>
    <property type="evidence" value="ECO:0007669"/>
    <property type="project" value="UniProtKB-KW"/>
</dbReference>
<evidence type="ECO:0000256" key="7">
    <source>
        <dbReference type="ARBA" id="ARBA00022664"/>
    </source>
</evidence>
<dbReference type="PROSITE" id="PS50072">
    <property type="entry name" value="CSA_PPIASE_2"/>
    <property type="match status" value="1"/>
</dbReference>
<comment type="subunit">
    <text evidence="4">Associated with the spliceosome.</text>
</comment>
<comment type="catalytic activity">
    <reaction evidence="1">
        <text>[protein]-peptidylproline (omega=180) = [protein]-peptidylproline (omega=0)</text>
        <dbReference type="Rhea" id="RHEA:16237"/>
        <dbReference type="Rhea" id="RHEA-COMP:10747"/>
        <dbReference type="Rhea" id="RHEA-COMP:10748"/>
        <dbReference type="ChEBI" id="CHEBI:83833"/>
        <dbReference type="ChEBI" id="CHEBI:83834"/>
        <dbReference type="EC" id="5.2.1.8"/>
    </reaction>
</comment>
<accession>A0A8H4USU2</accession>
<dbReference type="SUPFAM" id="SSF50891">
    <property type="entry name" value="Cyclophilin-like"/>
    <property type="match status" value="1"/>
</dbReference>
<evidence type="ECO:0000256" key="6">
    <source>
        <dbReference type="ARBA" id="ARBA00022490"/>
    </source>
</evidence>
<dbReference type="Proteomes" id="UP000635477">
    <property type="component" value="Unassembled WGS sequence"/>
</dbReference>
<dbReference type="PANTHER" id="PTHR45625:SF6">
    <property type="entry name" value="SPLICEOSOME-ASSOCIATED PROTEIN CWC27 HOMOLOG"/>
    <property type="match status" value="1"/>
</dbReference>
<dbReference type="InterPro" id="IPR044666">
    <property type="entry name" value="Cyclophilin_A-like"/>
</dbReference>
<evidence type="ECO:0000256" key="10">
    <source>
        <dbReference type="ARBA" id="ARBA00023187"/>
    </source>
</evidence>
<dbReference type="EMBL" id="JABEYC010000104">
    <property type="protein sequence ID" value="KAF4982632.1"/>
    <property type="molecule type" value="Genomic_DNA"/>
</dbReference>
<dbReference type="OrthoDB" id="442970at2759"/>
<evidence type="ECO:0000256" key="5">
    <source>
        <dbReference type="ARBA" id="ARBA00013194"/>
    </source>
</evidence>
<reference evidence="17" key="2">
    <citation type="submission" date="2020-05" db="EMBL/GenBank/DDBJ databases">
        <authorList>
            <person name="Kim H.-S."/>
            <person name="Proctor R.H."/>
            <person name="Brown D.W."/>
        </authorList>
    </citation>
    <scope>NUCLEOTIDE SEQUENCE</scope>
    <source>
        <strain evidence="17">NRRL 22465</strain>
    </source>
</reference>
<comment type="caution">
    <text evidence="17">The sequence shown here is derived from an EMBL/GenBank/DDBJ whole genome shotgun (WGS) entry which is preliminary data.</text>
</comment>
<evidence type="ECO:0000256" key="3">
    <source>
        <dbReference type="ARBA" id="ARBA00004496"/>
    </source>
</evidence>
<feature type="compositionally biased region" description="Basic and acidic residues" evidence="15">
    <location>
        <begin position="295"/>
        <end position="318"/>
    </location>
</feature>
<evidence type="ECO:0000259" key="16">
    <source>
        <dbReference type="PROSITE" id="PS50072"/>
    </source>
</evidence>
<evidence type="ECO:0000256" key="4">
    <source>
        <dbReference type="ARBA" id="ARBA00011524"/>
    </source>
</evidence>
<feature type="region of interest" description="Disordered" evidence="15">
    <location>
        <begin position="257"/>
        <end position="433"/>
    </location>
</feature>
<organism evidence="17 18">
    <name type="scientific">Fusarium zealandicum</name>
    <dbReference type="NCBI Taxonomy" id="1053134"/>
    <lineage>
        <taxon>Eukaryota</taxon>
        <taxon>Fungi</taxon>
        <taxon>Dikarya</taxon>
        <taxon>Ascomycota</taxon>
        <taxon>Pezizomycotina</taxon>
        <taxon>Sordariomycetes</taxon>
        <taxon>Hypocreomycetidae</taxon>
        <taxon>Hypocreales</taxon>
        <taxon>Nectriaceae</taxon>
        <taxon>Fusarium</taxon>
        <taxon>Fusarium staphyleae species complex</taxon>
    </lineage>
</organism>
<comment type="subcellular location">
    <subcellularLocation>
        <location evidence="3">Cytoplasm</location>
    </subcellularLocation>
    <subcellularLocation>
        <location evidence="2">Nucleus</location>
    </subcellularLocation>
</comment>